<evidence type="ECO:0008006" key="3">
    <source>
        <dbReference type="Google" id="ProtNLM"/>
    </source>
</evidence>
<keyword evidence="2" id="KW-1185">Reference proteome</keyword>
<evidence type="ECO:0000313" key="1">
    <source>
        <dbReference type="EMBL" id="SHH41602.1"/>
    </source>
</evidence>
<sequence length="59" mass="6802">MVWQPLETTQCASFKYFKIRPEIIGLAAMLYIWFPLSLRNVENLLHECGLCQNNLASGE</sequence>
<accession>A0A1M5SSX6</accession>
<proteinExistence type="predicted"/>
<reference evidence="1 2" key="1">
    <citation type="submission" date="2016-11" db="EMBL/GenBank/DDBJ databases">
        <authorList>
            <person name="Jaros S."/>
            <person name="Januszkiewicz K."/>
            <person name="Wedrychowicz H."/>
        </authorList>
    </citation>
    <scope>NUCLEOTIDE SEQUENCE [LARGE SCALE GENOMIC DNA]</scope>
    <source>
        <strain evidence="1 2">DSM 28715</strain>
    </source>
</reference>
<protein>
    <recommendedName>
        <fullName evidence="3">Transposase</fullName>
    </recommendedName>
</protein>
<dbReference type="AlphaFoldDB" id="A0A1M5SSX6"/>
<dbReference type="STRING" id="1508389.SAMN05444003_3087"/>
<evidence type="ECO:0000313" key="2">
    <source>
        <dbReference type="Proteomes" id="UP000184074"/>
    </source>
</evidence>
<gene>
    <name evidence="1" type="ORF">SAMN05444003_3087</name>
</gene>
<dbReference type="EMBL" id="FQXB01000007">
    <property type="protein sequence ID" value="SHH41602.1"/>
    <property type="molecule type" value="Genomic_DNA"/>
</dbReference>
<dbReference type="Proteomes" id="UP000184074">
    <property type="component" value="Unassembled WGS sequence"/>
</dbReference>
<name>A0A1M5SSX6_9RHOB</name>
<organism evidence="1 2">
    <name type="scientific">Cognatiyoonia sediminum</name>
    <dbReference type="NCBI Taxonomy" id="1508389"/>
    <lineage>
        <taxon>Bacteria</taxon>
        <taxon>Pseudomonadati</taxon>
        <taxon>Pseudomonadota</taxon>
        <taxon>Alphaproteobacteria</taxon>
        <taxon>Rhodobacterales</taxon>
        <taxon>Paracoccaceae</taxon>
        <taxon>Cognatiyoonia</taxon>
    </lineage>
</organism>